<evidence type="ECO:0000313" key="2">
    <source>
        <dbReference type="Proteomes" id="UP000000543"/>
    </source>
</evidence>
<sequence length="24" mass="2903">MNDLNPQLFNEVKSIFKKFTNDLF</sequence>
<proteinExistence type="predicted"/>
<dbReference type="AlphaFoldDB" id="Q4L5M0"/>
<dbReference type="HOGENOM" id="CLU_3421211_0_0_9"/>
<protein>
    <submittedName>
        <fullName evidence="1">Uncharacterized protein</fullName>
    </submittedName>
</protein>
<organism evidence="1 2">
    <name type="scientific">Staphylococcus haemolyticus (strain JCSC1435)</name>
    <dbReference type="NCBI Taxonomy" id="279808"/>
    <lineage>
        <taxon>Bacteria</taxon>
        <taxon>Bacillati</taxon>
        <taxon>Bacillota</taxon>
        <taxon>Bacilli</taxon>
        <taxon>Bacillales</taxon>
        <taxon>Staphylococcaceae</taxon>
        <taxon>Staphylococcus</taxon>
    </lineage>
</organism>
<name>Q4L5M0_STAHJ</name>
<evidence type="ECO:0000313" key="1">
    <source>
        <dbReference type="EMBL" id="BAE05055.1"/>
    </source>
</evidence>
<dbReference type="KEGG" id="sha:SH1746"/>
<dbReference type="EMBL" id="AP006716">
    <property type="protein sequence ID" value="BAE05055.1"/>
    <property type="molecule type" value="Genomic_DNA"/>
</dbReference>
<accession>Q4L5M0</accession>
<dbReference type="Proteomes" id="UP000000543">
    <property type="component" value="Chromosome"/>
</dbReference>
<gene>
    <name evidence="1" type="ordered locus">SH1746</name>
</gene>
<reference evidence="1 2" key="1">
    <citation type="journal article" date="2005" name="J. Bacteriol.">
        <title>Whole-genome sequencing of Staphylococcus haemolyticus uncovers the extreme plasticity of its genome and the evolution of human-colonizing staphylococcal species.</title>
        <authorList>
            <person name="Takeuchi F."/>
            <person name="Watanabe S."/>
            <person name="Baba T."/>
            <person name="Yuzawa H."/>
            <person name="Ito T."/>
            <person name="Morimoto Y."/>
            <person name="Kuroda M."/>
            <person name="Cui L."/>
            <person name="Takahashi M."/>
            <person name="Ankai A."/>
            <person name="Baba S."/>
            <person name="Fukui S."/>
            <person name="Lee J.C."/>
            <person name="Hiramatsu K."/>
        </authorList>
    </citation>
    <scope>NUCLEOTIDE SEQUENCE [LARGE SCALE GENOMIC DNA]</scope>
    <source>
        <strain evidence="1 2">JCSC1435</strain>
    </source>
</reference>